<dbReference type="Proteomes" id="UP000029867">
    <property type="component" value="Unassembled WGS sequence"/>
</dbReference>
<dbReference type="EMBL" id="JQFK01002221">
    <property type="protein sequence ID" value="KGK32471.1"/>
    <property type="molecule type" value="Genomic_DNA"/>
</dbReference>
<dbReference type="AlphaFoldDB" id="A0A099NKL1"/>
<proteinExistence type="predicted"/>
<evidence type="ECO:0000313" key="2">
    <source>
        <dbReference type="Proteomes" id="UP000029867"/>
    </source>
</evidence>
<gene>
    <name evidence="1" type="ORF">JL09_g6922</name>
</gene>
<sequence length="30" mass="3621">MTSSVDFQYYKLNRLVRSPDRNRISYLLGK</sequence>
<comment type="caution">
    <text evidence="1">The sequence shown here is derived from an EMBL/GenBank/DDBJ whole genome shotgun (WGS) entry which is preliminary data.</text>
</comment>
<protein>
    <submittedName>
        <fullName evidence="1">Uncharacterized protein</fullName>
    </submittedName>
</protein>
<evidence type="ECO:0000313" key="1">
    <source>
        <dbReference type="EMBL" id="KGK32471.1"/>
    </source>
</evidence>
<reference evidence="2" key="1">
    <citation type="journal article" date="2014" name="Microb. Cell Fact.">
        <title>Exploiting Issatchenkia orientalis SD108 for succinic acid production.</title>
        <authorList>
            <person name="Xiao H."/>
            <person name="Shao Z."/>
            <person name="Jiang Y."/>
            <person name="Dole S."/>
            <person name="Zhao H."/>
        </authorList>
    </citation>
    <scope>NUCLEOTIDE SEQUENCE [LARGE SCALE GENOMIC DNA]</scope>
    <source>
        <strain evidence="2">SD108</strain>
    </source>
</reference>
<dbReference type="HOGENOM" id="CLU_3406495_0_0_1"/>
<accession>A0A099NKL1</accession>
<name>A0A099NKL1_PICKU</name>
<organism evidence="1 2">
    <name type="scientific">Pichia kudriavzevii</name>
    <name type="common">Yeast</name>
    <name type="synonym">Issatchenkia orientalis</name>
    <dbReference type="NCBI Taxonomy" id="4909"/>
    <lineage>
        <taxon>Eukaryota</taxon>
        <taxon>Fungi</taxon>
        <taxon>Dikarya</taxon>
        <taxon>Ascomycota</taxon>
        <taxon>Saccharomycotina</taxon>
        <taxon>Pichiomycetes</taxon>
        <taxon>Pichiales</taxon>
        <taxon>Pichiaceae</taxon>
        <taxon>Pichia</taxon>
    </lineage>
</organism>